<dbReference type="PANTHER" id="PTHR35011">
    <property type="entry name" value="2,3-DIKETO-L-GULONATE TRAP TRANSPORTER SMALL PERMEASE PROTEIN YIAM"/>
    <property type="match status" value="1"/>
</dbReference>
<geneLocation type="plasmid" evidence="12">
    <name>pmm593</name>
</geneLocation>
<evidence type="ECO:0000256" key="9">
    <source>
        <dbReference type="RuleBase" id="RU369079"/>
    </source>
</evidence>
<evidence type="ECO:0000313" key="12">
    <source>
        <dbReference type="Proteomes" id="UP000191135"/>
    </source>
</evidence>
<organism evidence="11 12">
    <name type="scientific">Martelella mediterranea DSM 17316</name>
    <dbReference type="NCBI Taxonomy" id="1122214"/>
    <lineage>
        <taxon>Bacteria</taxon>
        <taxon>Pseudomonadati</taxon>
        <taxon>Pseudomonadota</taxon>
        <taxon>Alphaproteobacteria</taxon>
        <taxon>Hyphomicrobiales</taxon>
        <taxon>Aurantimonadaceae</taxon>
        <taxon>Martelella</taxon>
    </lineage>
</organism>
<dbReference type="PANTHER" id="PTHR35011:SF10">
    <property type="entry name" value="TRAP TRANSPORTER SMALL PERMEASE PROTEIN"/>
    <property type="match status" value="1"/>
</dbReference>
<evidence type="ECO:0000313" key="11">
    <source>
        <dbReference type="EMBL" id="AQZ54053.1"/>
    </source>
</evidence>
<dbReference type="InterPro" id="IPR007387">
    <property type="entry name" value="TRAP_DctQ"/>
</dbReference>
<comment type="subcellular location">
    <subcellularLocation>
        <location evidence="1 9">Cell inner membrane</location>
        <topology evidence="1 9">Multi-pass membrane protein</topology>
    </subcellularLocation>
</comment>
<keyword evidence="7 9" id="KW-0472">Membrane</keyword>
<keyword evidence="5 9" id="KW-0812">Transmembrane</keyword>
<keyword evidence="12" id="KW-1185">Reference proteome</keyword>
<evidence type="ECO:0000256" key="1">
    <source>
        <dbReference type="ARBA" id="ARBA00004429"/>
    </source>
</evidence>
<evidence type="ECO:0000256" key="5">
    <source>
        <dbReference type="ARBA" id="ARBA00022692"/>
    </source>
</evidence>
<comment type="function">
    <text evidence="9">Part of the tripartite ATP-independent periplasmic (TRAP) transport system.</text>
</comment>
<proteinExistence type="inferred from homology"/>
<comment type="subunit">
    <text evidence="9">The complex comprises the extracytoplasmic solute receptor protein and the two transmembrane proteins.</text>
</comment>
<feature type="transmembrane region" description="Helical" evidence="9">
    <location>
        <begin position="105"/>
        <end position="127"/>
    </location>
</feature>
<evidence type="ECO:0000256" key="6">
    <source>
        <dbReference type="ARBA" id="ARBA00022989"/>
    </source>
</evidence>
<keyword evidence="3" id="KW-1003">Cell membrane</keyword>
<dbReference type="GO" id="GO:0005886">
    <property type="term" value="C:plasma membrane"/>
    <property type="evidence" value="ECO:0007669"/>
    <property type="project" value="UniProtKB-SubCell"/>
</dbReference>
<dbReference type="OrthoDB" id="9797534at2"/>
<dbReference type="eggNOG" id="COG3090">
    <property type="taxonomic scope" value="Bacteria"/>
</dbReference>
<dbReference type="GO" id="GO:0015740">
    <property type="term" value="P:C4-dicarboxylate transport"/>
    <property type="evidence" value="ECO:0007669"/>
    <property type="project" value="TreeGrafter"/>
</dbReference>
<feature type="transmembrane region" description="Helical" evidence="9">
    <location>
        <begin position="64"/>
        <end position="85"/>
    </location>
</feature>
<keyword evidence="11" id="KW-0614">Plasmid</keyword>
<dbReference type="InterPro" id="IPR055348">
    <property type="entry name" value="DctQ"/>
</dbReference>
<reference evidence="11 12" key="1">
    <citation type="submission" date="2017-03" db="EMBL/GenBank/DDBJ databases">
        <title>Foreign affairs: Plasmid Transfer between Roseobacters and Rhizobia.</title>
        <authorList>
            <person name="Bartling P."/>
            <person name="Bunk B."/>
            <person name="Overmann J."/>
            <person name="Brinkmann H."/>
            <person name="Petersen J."/>
        </authorList>
    </citation>
    <scope>NUCLEOTIDE SEQUENCE [LARGE SCALE GENOMIC DNA]</scope>
    <source>
        <strain evidence="11 12">MACL11</strain>
        <plasmid evidence="12">Plasmid pmm593</plasmid>
    </source>
</reference>
<evidence type="ECO:0000256" key="8">
    <source>
        <dbReference type="ARBA" id="ARBA00038436"/>
    </source>
</evidence>
<evidence type="ECO:0000259" key="10">
    <source>
        <dbReference type="Pfam" id="PF04290"/>
    </source>
</evidence>
<dbReference type="RefSeq" id="WP_018064070.1">
    <property type="nucleotide sequence ID" value="NZ_AQWH01000005.1"/>
</dbReference>
<dbReference type="EMBL" id="CP020331">
    <property type="protein sequence ID" value="AQZ54053.1"/>
    <property type="molecule type" value="Genomic_DNA"/>
</dbReference>
<keyword evidence="6 9" id="KW-1133">Transmembrane helix</keyword>
<accession>A0A1U9Z8L3</accession>
<evidence type="ECO:0000256" key="7">
    <source>
        <dbReference type="ARBA" id="ARBA00023136"/>
    </source>
</evidence>
<comment type="similarity">
    <text evidence="8 9">Belongs to the TRAP transporter small permease family.</text>
</comment>
<feature type="transmembrane region" description="Helical" evidence="9">
    <location>
        <begin position="30"/>
        <end position="52"/>
    </location>
</feature>
<dbReference type="GO" id="GO:0022857">
    <property type="term" value="F:transmembrane transporter activity"/>
    <property type="evidence" value="ECO:0007669"/>
    <property type="project" value="UniProtKB-UniRule"/>
</dbReference>
<name>A0A1U9Z8L3_9HYPH</name>
<keyword evidence="2 9" id="KW-0813">Transport</keyword>
<evidence type="ECO:0000256" key="4">
    <source>
        <dbReference type="ARBA" id="ARBA00022519"/>
    </source>
</evidence>
<dbReference type="AlphaFoldDB" id="A0A1U9Z8L3"/>
<sequence>MALEEPHSHHMSEASDDPTWLRLIAHASTILNRTAAVIAACILVLMTAFTLLEICLRLFSKSTFMADSLVGNGVAAVGFLSAAWALEEGFMIRVKVLTDRAGPKLAWMCEFFTLVAVEALMLFMAWYQWKSVFKNWSRGTVSETYLPIPMWIPESFFLIGLSLMAFQVFVRILRLLAVGHADERALTL</sequence>
<feature type="domain" description="Tripartite ATP-independent periplasmic transporters DctQ component" evidence="10">
    <location>
        <begin position="46"/>
        <end position="176"/>
    </location>
</feature>
<gene>
    <name evidence="11" type="ORF">Mame_04761</name>
</gene>
<dbReference type="KEGG" id="mmed:Mame_04761"/>
<feature type="transmembrane region" description="Helical" evidence="9">
    <location>
        <begin position="148"/>
        <end position="170"/>
    </location>
</feature>
<keyword evidence="4 9" id="KW-0997">Cell inner membrane</keyword>
<dbReference type="Proteomes" id="UP000191135">
    <property type="component" value="Plasmid pMM593"/>
</dbReference>
<protein>
    <recommendedName>
        <fullName evidence="9">TRAP transporter small permease protein</fullName>
    </recommendedName>
</protein>
<evidence type="ECO:0000256" key="2">
    <source>
        <dbReference type="ARBA" id="ARBA00022448"/>
    </source>
</evidence>
<dbReference type="Pfam" id="PF04290">
    <property type="entry name" value="DctQ"/>
    <property type="match status" value="1"/>
</dbReference>
<evidence type="ECO:0000256" key="3">
    <source>
        <dbReference type="ARBA" id="ARBA00022475"/>
    </source>
</evidence>